<evidence type="ECO:0000256" key="1">
    <source>
        <dbReference type="SAM" id="SignalP"/>
    </source>
</evidence>
<dbReference type="Proteomes" id="UP001302349">
    <property type="component" value="Chromosome"/>
</dbReference>
<name>A0ABZ0IRD6_9BACT</name>
<accession>A0ABZ0IRD6</accession>
<organism evidence="2 3">
    <name type="scientific">Imperialibacter roseus</name>
    <dbReference type="NCBI Taxonomy" id="1324217"/>
    <lineage>
        <taxon>Bacteria</taxon>
        <taxon>Pseudomonadati</taxon>
        <taxon>Bacteroidota</taxon>
        <taxon>Cytophagia</taxon>
        <taxon>Cytophagales</taxon>
        <taxon>Flammeovirgaceae</taxon>
        <taxon>Imperialibacter</taxon>
    </lineage>
</organism>
<gene>
    <name evidence="2" type="ORF">RT717_00690</name>
</gene>
<dbReference type="EMBL" id="CP136051">
    <property type="protein sequence ID" value="WOK07136.1"/>
    <property type="molecule type" value="Genomic_DNA"/>
</dbReference>
<dbReference type="PROSITE" id="PS51257">
    <property type="entry name" value="PROKAR_LIPOPROTEIN"/>
    <property type="match status" value="1"/>
</dbReference>
<evidence type="ECO:0008006" key="4">
    <source>
        <dbReference type="Google" id="ProtNLM"/>
    </source>
</evidence>
<dbReference type="RefSeq" id="WP_317489823.1">
    <property type="nucleotide sequence ID" value="NZ_CP136051.1"/>
</dbReference>
<evidence type="ECO:0000313" key="3">
    <source>
        <dbReference type="Proteomes" id="UP001302349"/>
    </source>
</evidence>
<evidence type="ECO:0000313" key="2">
    <source>
        <dbReference type="EMBL" id="WOK07136.1"/>
    </source>
</evidence>
<proteinExistence type="predicted"/>
<keyword evidence="3" id="KW-1185">Reference proteome</keyword>
<feature type="signal peptide" evidence="1">
    <location>
        <begin position="1"/>
        <end position="26"/>
    </location>
</feature>
<keyword evidence="1" id="KW-0732">Signal</keyword>
<protein>
    <recommendedName>
        <fullName evidence="4">Lipoprotein</fullName>
    </recommendedName>
</protein>
<sequence>MKNNLTKLAALSVLVSFFLFSTSCGSSDKSKDKAEDLAAAEFDAAEQELENEIDKVIHDLPAPSEVPFLLEATGADFRAEFVNDLSKVESYLTSNDKSALNLGVYAADIGYLSSYNQAQEALDYMEGCQKMADKIGIASAFDMSLLARFEKSIGNNDSLALIINEAIKVAEEKLEAGDRLTMAALVLAGSFVEGLYISTQVIEQYPADQLSESNRDVILEPLMRIVLNQKMALLDLISVLKHVEQDETIANVISEMNILRFQYEELAELEQKINNNEGGVVLHQHDLQKLATEIQRVRKDITG</sequence>
<reference evidence="2 3" key="1">
    <citation type="journal article" date="2023" name="Microbiol. Resour. Announc.">
        <title>Complete Genome Sequence of Imperialibacter roseus strain P4T.</title>
        <authorList>
            <person name="Tizabi D.R."/>
            <person name="Bachvaroff T."/>
            <person name="Hill R.T."/>
        </authorList>
    </citation>
    <scope>NUCLEOTIDE SEQUENCE [LARGE SCALE GENOMIC DNA]</scope>
    <source>
        <strain evidence="2 3">P4T</strain>
    </source>
</reference>
<feature type="chain" id="PRO_5046055934" description="Lipoprotein" evidence="1">
    <location>
        <begin position="27"/>
        <end position="303"/>
    </location>
</feature>